<dbReference type="AlphaFoldDB" id="A0A1Y6JZF3"/>
<reference evidence="4" key="1">
    <citation type="submission" date="2017-05" db="EMBL/GenBank/DDBJ databases">
        <authorList>
            <person name="Papadimitriou K."/>
        </authorList>
    </citation>
    <scope>NUCLEOTIDE SEQUENCE [LARGE SCALE GENOMIC DNA]</scope>
    <source>
        <strain evidence="4">ACA-DC 3411</strain>
    </source>
</reference>
<sequence>MSKDTKVLLGIKDPHIKNVKLINLEQTQGPLQATGVLDYRPKVCPRCGVVNQQSIIGYGWRQVMVKLLRSSERDVWLRLKKRYFKCNECQACFLAATTLTQRHYTISNNTRIACLEKLSEAVSMKHIAHELNISITTVARYLKTYSPDIRTHYDWLPQVINMDEVKSTKDAKGSMSFVFMNGQSHQFCDILESRTLYDLKRYFNRYTRAAREGVRVIVTDMNYTYPQLVAVFPNALVVTDRFHIINAAVTGFNQTRIRIMKQYATSNPKYKALKRYWKLLIKPNEKLNIGLYHHYSFITGFQTENQVVEEILSYNPELRQAYEALHTLMSAVKYRDINRLHAVLKPQNNFPSEMEKHFAPLRSHCESIENALKYNYSNGPLEGQNNKIKVLKRVAYGFGNFQNFRLRIRLMCNLKGA</sequence>
<evidence type="ECO:0000259" key="1">
    <source>
        <dbReference type="Pfam" id="PF01610"/>
    </source>
</evidence>
<dbReference type="EMBL" id="LT854705">
    <property type="protein sequence ID" value="SMS15319.1"/>
    <property type="molecule type" value="Genomic_DNA"/>
</dbReference>
<name>A0A1Y6JZF3_9LACO</name>
<dbReference type="PANTHER" id="PTHR33498:SF1">
    <property type="entry name" value="TRANSPOSASE FOR INSERTION SEQUENCE ELEMENT IS1557"/>
    <property type="match status" value="1"/>
</dbReference>
<dbReference type="InterPro" id="IPR029261">
    <property type="entry name" value="Transposase_Znf"/>
</dbReference>
<feature type="domain" description="Transposase IS204/IS1001/IS1096/IS1165 zinc-finger" evidence="2">
    <location>
        <begin position="41"/>
        <end position="89"/>
    </location>
</feature>
<dbReference type="RefSeq" id="WP_087742599.1">
    <property type="nucleotide sequence ID" value="NZ_LT854705.1"/>
</dbReference>
<dbReference type="NCBIfam" id="NF033550">
    <property type="entry name" value="transpos_ISL3"/>
    <property type="match status" value="1"/>
</dbReference>
<dbReference type="Pfam" id="PF01610">
    <property type="entry name" value="DDE_Tnp_ISL3"/>
    <property type="match status" value="1"/>
</dbReference>
<gene>
    <name evidence="3" type="ORF">LZ3411_2269</name>
</gene>
<feature type="domain" description="Transposase IS204/IS1001/IS1096/IS1165 DDE" evidence="1">
    <location>
        <begin position="160"/>
        <end position="408"/>
    </location>
</feature>
<dbReference type="InterPro" id="IPR002560">
    <property type="entry name" value="Transposase_DDE"/>
</dbReference>
<evidence type="ECO:0000259" key="2">
    <source>
        <dbReference type="Pfam" id="PF14690"/>
    </source>
</evidence>
<accession>A0A1Y6JZF3</accession>
<proteinExistence type="predicted"/>
<dbReference type="InterPro" id="IPR047951">
    <property type="entry name" value="Transpos_ISL3"/>
</dbReference>
<dbReference type="PANTHER" id="PTHR33498">
    <property type="entry name" value="TRANSPOSASE FOR INSERTION SEQUENCE ELEMENT IS1557"/>
    <property type="match status" value="1"/>
</dbReference>
<evidence type="ECO:0000313" key="4">
    <source>
        <dbReference type="Proteomes" id="UP000195412"/>
    </source>
</evidence>
<evidence type="ECO:0000313" key="3">
    <source>
        <dbReference type="EMBL" id="SMS15319.1"/>
    </source>
</evidence>
<dbReference type="Proteomes" id="UP000195412">
    <property type="component" value="Chromosome I"/>
</dbReference>
<dbReference type="Pfam" id="PF14690">
    <property type="entry name" value="Zn_ribbon_ISL3"/>
    <property type="match status" value="1"/>
</dbReference>
<protein>
    <submittedName>
        <fullName evidence="3">Mobile element protein</fullName>
    </submittedName>
</protein>
<organism evidence="3 4">
    <name type="scientific">Levilactobacillus zymae</name>
    <dbReference type="NCBI Taxonomy" id="267363"/>
    <lineage>
        <taxon>Bacteria</taxon>
        <taxon>Bacillati</taxon>
        <taxon>Bacillota</taxon>
        <taxon>Bacilli</taxon>
        <taxon>Lactobacillales</taxon>
        <taxon>Lactobacillaceae</taxon>
        <taxon>Levilactobacillus</taxon>
    </lineage>
</organism>
<dbReference type="KEGG" id="lzy:LZ3411_2269"/>